<dbReference type="PANTHER" id="PTHR43762">
    <property type="entry name" value="L-GULONOLACTONE OXIDASE"/>
    <property type="match status" value="1"/>
</dbReference>
<protein>
    <submittedName>
        <fullName evidence="4">FAD-binding protein</fullName>
    </submittedName>
</protein>
<dbReference type="EMBL" id="JAAGWZ010000001">
    <property type="protein sequence ID" value="NEM90678.1"/>
    <property type="molecule type" value="Genomic_DNA"/>
</dbReference>
<dbReference type="Gene3D" id="3.30.70.2520">
    <property type="match status" value="1"/>
</dbReference>
<reference evidence="4 5" key="1">
    <citation type="journal article" date="2014" name="Int. J. Syst. Evol. Microbiol.">
        <title>Description of Galbitalea soli gen. nov., sp. nov., and Frondihabitans sucicola sp. nov.</title>
        <authorList>
            <person name="Kim S.J."/>
            <person name="Lim J.M."/>
            <person name="Ahn J.H."/>
            <person name="Weon H.Y."/>
            <person name="Hamada M."/>
            <person name="Suzuki K."/>
            <person name="Ahn T.Y."/>
            <person name="Kwon S.W."/>
        </authorList>
    </citation>
    <scope>NUCLEOTIDE SEQUENCE [LARGE SCALE GENOMIC DNA]</scope>
    <source>
        <strain evidence="4 5">NBRC 108727</strain>
    </source>
</reference>
<dbReference type="Gene3D" id="1.10.45.10">
    <property type="entry name" value="Vanillyl-alcohol Oxidase, Chain A, domain 4"/>
    <property type="match status" value="1"/>
</dbReference>
<dbReference type="PANTHER" id="PTHR43762:SF1">
    <property type="entry name" value="D-ARABINONO-1,4-LACTONE OXIDASE"/>
    <property type="match status" value="1"/>
</dbReference>
<dbReference type="RefSeq" id="WP_163472300.1">
    <property type="nucleotide sequence ID" value="NZ_JAAGWZ010000001.1"/>
</dbReference>
<dbReference type="GO" id="GO:0016020">
    <property type="term" value="C:membrane"/>
    <property type="evidence" value="ECO:0007669"/>
    <property type="project" value="InterPro"/>
</dbReference>
<dbReference type="NCBIfam" id="TIGR01679">
    <property type="entry name" value="bact_FAD_ox"/>
    <property type="match status" value="1"/>
</dbReference>
<dbReference type="Pfam" id="PF04030">
    <property type="entry name" value="ALO"/>
    <property type="match status" value="1"/>
</dbReference>
<dbReference type="InterPro" id="IPR006094">
    <property type="entry name" value="Oxid_FAD_bind_N"/>
</dbReference>
<evidence type="ECO:0000313" key="5">
    <source>
        <dbReference type="Proteomes" id="UP000479756"/>
    </source>
</evidence>
<dbReference type="Gene3D" id="3.30.465.10">
    <property type="match status" value="1"/>
</dbReference>
<proteinExistence type="predicted"/>
<dbReference type="InterPro" id="IPR007173">
    <property type="entry name" value="ALO_C"/>
</dbReference>
<dbReference type="InterPro" id="IPR036318">
    <property type="entry name" value="FAD-bd_PCMH-like_sf"/>
</dbReference>
<feature type="region of interest" description="Disordered" evidence="2">
    <location>
        <begin position="1"/>
        <end position="20"/>
    </location>
</feature>
<feature type="domain" description="FAD-binding PCMH-type" evidence="3">
    <location>
        <begin position="18"/>
        <end position="186"/>
    </location>
</feature>
<dbReference type="PIRSF" id="PIRSF000136">
    <property type="entry name" value="LGO_GLO"/>
    <property type="match status" value="1"/>
</dbReference>
<dbReference type="InterPro" id="IPR016171">
    <property type="entry name" value="Vanillyl_alc_oxidase_C-sub2"/>
</dbReference>
<organism evidence="4 5">
    <name type="scientific">Galbitalea soli</name>
    <dbReference type="NCBI Taxonomy" id="1268042"/>
    <lineage>
        <taxon>Bacteria</taxon>
        <taxon>Bacillati</taxon>
        <taxon>Actinomycetota</taxon>
        <taxon>Actinomycetes</taxon>
        <taxon>Micrococcales</taxon>
        <taxon>Microbacteriaceae</taxon>
        <taxon>Galbitalea</taxon>
    </lineage>
</organism>
<keyword evidence="1" id="KW-0560">Oxidoreductase</keyword>
<name>A0A7C9TPK9_9MICO</name>
<dbReference type="PROSITE" id="PS51387">
    <property type="entry name" value="FAD_PCMH"/>
    <property type="match status" value="1"/>
</dbReference>
<dbReference type="GO" id="GO:0071949">
    <property type="term" value="F:FAD binding"/>
    <property type="evidence" value="ECO:0007669"/>
    <property type="project" value="InterPro"/>
</dbReference>
<dbReference type="GO" id="GO:0080049">
    <property type="term" value="F:L-gulono-1,4-lactone dehydrogenase activity"/>
    <property type="evidence" value="ECO:0007669"/>
    <property type="project" value="TreeGrafter"/>
</dbReference>
<accession>A0A7C9TPK9</accession>
<keyword evidence="5" id="KW-1185">Reference proteome</keyword>
<evidence type="ECO:0000313" key="4">
    <source>
        <dbReference type="EMBL" id="NEM90678.1"/>
    </source>
</evidence>
<evidence type="ECO:0000259" key="3">
    <source>
        <dbReference type="PROSITE" id="PS51387"/>
    </source>
</evidence>
<dbReference type="Pfam" id="PF01565">
    <property type="entry name" value="FAD_binding_4"/>
    <property type="match status" value="1"/>
</dbReference>
<dbReference type="Gene3D" id="3.30.43.10">
    <property type="entry name" value="Uridine Diphospho-n-acetylenolpyruvylglucosamine Reductase, domain 2"/>
    <property type="match status" value="1"/>
</dbReference>
<comment type="caution">
    <text evidence="4">The sequence shown here is derived from an EMBL/GenBank/DDBJ whole genome shotgun (WGS) entry which is preliminary data.</text>
</comment>
<dbReference type="InterPro" id="IPR016167">
    <property type="entry name" value="FAD-bd_PCMH_sub1"/>
</dbReference>
<dbReference type="Proteomes" id="UP000479756">
    <property type="component" value="Unassembled WGS sequence"/>
</dbReference>
<dbReference type="InterPro" id="IPR016166">
    <property type="entry name" value="FAD-bd_PCMH"/>
</dbReference>
<dbReference type="InterPro" id="IPR016169">
    <property type="entry name" value="FAD-bd_PCMH_sub2"/>
</dbReference>
<dbReference type="SUPFAM" id="SSF56176">
    <property type="entry name" value="FAD-binding/transporter-associated domain-like"/>
    <property type="match status" value="1"/>
</dbReference>
<evidence type="ECO:0000256" key="2">
    <source>
        <dbReference type="SAM" id="MobiDB-lite"/>
    </source>
</evidence>
<dbReference type="InterPro" id="IPR010031">
    <property type="entry name" value="FAD_lactone_oxidase-like"/>
</dbReference>
<dbReference type="GO" id="GO:0003885">
    <property type="term" value="F:D-arabinono-1,4-lactone oxidase activity"/>
    <property type="evidence" value="ECO:0007669"/>
    <property type="project" value="InterPro"/>
</dbReference>
<sequence length="438" mass="47533">MSVELGPAEPWTNWGRSASSRPAAVARPTTVDEVQQLVRLAADRGMTVKAIGAGHSFTAIGATDGLRLDLSGLRGVRAVEGALVTLAAGTHLWELESLLAPYGLALANMGDIDRQTIAGATSTGTHGTGAAFGGLSTQIRAATIVTGTGEFLRVSATENAELLPAVALGLGALGVVVELTVECVPAFLLNAVERPERLGTVLEEWGDRVAGADHFEFYWFPHTEVALTKTNTRLPVDAPRAPLGRARRWVDDELMANGLFGGTVALGRAVPALVPPINRISARLTGNRGFTDLSTRVFVTDRRVRFREMEYAIPVAEVPDALREIRALIERRGWRISFPVEVRAAAADELILSTAAGRASGYIAVHRSWREDPEEYFRGVEEIMIGHGGRPHWGKLHYRDRASLETVYPRLAEFAAVRDRLDPERRFANPYLNRVLGP</sequence>
<gene>
    <name evidence="4" type="ORF">G3T37_04845</name>
</gene>
<evidence type="ECO:0000256" key="1">
    <source>
        <dbReference type="ARBA" id="ARBA00023002"/>
    </source>
</evidence>
<dbReference type="AlphaFoldDB" id="A0A7C9TPK9"/>